<dbReference type="HOGENOM" id="CLU_2564650_0_0_1"/>
<name>B0E4L0_LACBS</name>
<feature type="non-terminal residue" evidence="1">
    <location>
        <position position="82"/>
    </location>
</feature>
<dbReference type="RefSeq" id="XP_001891128.1">
    <property type="nucleotide sequence ID" value="XM_001891093.1"/>
</dbReference>
<dbReference type="OrthoDB" id="3249214at2759"/>
<dbReference type="EMBL" id="DS547447">
    <property type="protein sequence ID" value="EDQ98220.1"/>
    <property type="molecule type" value="Genomic_DNA"/>
</dbReference>
<keyword evidence="2" id="KW-1185">Reference proteome</keyword>
<reference evidence="1 2" key="1">
    <citation type="journal article" date="2008" name="Nature">
        <title>The genome of Laccaria bicolor provides insights into mycorrhizal symbiosis.</title>
        <authorList>
            <person name="Martin F."/>
            <person name="Aerts A."/>
            <person name="Ahren D."/>
            <person name="Brun A."/>
            <person name="Danchin E.G.J."/>
            <person name="Duchaussoy F."/>
            <person name="Gibon J."/>
            <person name="Kohler A."/>
            <person name="Lindquist E."/>
            <person name="Pereda V."/>
            <person name="Salamov A."/>
            <person name="Shapiro H.J."/>
            <person name="Wuyts J."/>
            <person name="Blaudez D."/>
            <person name="Buee M."/>
            <person name="Brokstein P."/>
            <person name="Canbaeck B."/>
            <person name="Cohen D."/>
            <person name="Courty P.E."/>
            <person name="Coutinho P.M."/>
            <person name="Delaruelle C."/>
            <person name="Detter J.C."/>
            <person name="Deveau A."/>
            <person name="DiFazio S."/>
            <person name="Duplessis S."/>
            <person name="Fraissinet-Tachet L."/>
            <person name="Lucic E."/>
            <person name="Frey-Klett P."/>
            <person name="Fourrey C."/>
            <person name="Feussner I."/>
            <person name="Gay G."/>
            <person name="Grimwood J."/>
            <person name="Hoegger P.J."/>
            <person name="Jain P."/>
            <person name="Kilaru S."/>
            <person name="Labbe J."/>
            <person name="Lin Y.C."/>
            <person name="Legue V."/>
            <person name="Le Tacon F."/>
            <person name="Marmeisse R."/>
            <person name="Melayah D."/>
            <person name="Montanini B."/>
            <person name="Muratet M."/>
            <person name="Nehls U."/>
            <person name="Niculita-Hirzel H."/>
            <person name="Oudot-Le Secq M.P."/>
            <person name="Peter M."/>
            <person name="Quesneville H."/>
            <person name="Rajashekar B."/>
            <person name="Reich M."/>
            <person name="Rouhier N."/>
            <person name="Schmutz J."/>
            <person name="Yin T."/>
            <person name="Chalot M."/>
            <person name="Henrissat B."/>
            <person name="Kuees U."/>
            <person name="Lucas S."/>
            <person name="Van de Peer Y."/>
            <person name="Podila G.K."/>
            <person name="Polle A."/>
            <person name="Pukkila P.J."/>
            <person name="Richardson P.M."/>
            <person name="Rouze P."/>
            <person name="Sanders I.R."/>
            <person name="Stajich J.E."/>
            <person name="Tunlid A."/>
            <person name="Tuskan G."/>
            <person name="Grigoriev I.V."/>
        </authorList>
    </citation>
    <scope>NUCLEOTIDE SEQUENCE [LARGE SCALE GENOMIC DNA]</scope>
    <source>
        <strain evidence="2">S238N-H82 / ATCC MYA-4686</strain>
    </source>
</reference>
<dbReference type="KEGG" id="lbc:LACBIDRAFT_307752"/>
<dbReference type="Proteomes" id="UP000001194">
    <property type="component" value="Unassembled WGS sequence"/>
</dbReference>
<dbReference type="AlphaFoldDB" id="B0E4L0"/>
<organism evidence="2">
    <name type="scientific">Laccaria bicolor (strain S238N-H82 / ATCC MYA-4686)</name>
    <name type="common">Bicoloured deceiver</name>
    <name type="synonym">Laccaria laccata var. bicolor</name>
    <dbReference type="NCBI Taxonomy" id="486041"/>
    <lineage>
        <taxon>Eukaryota</taxon>
        <taxon>Fungi</taxon>
        <taxon>Dikarya</taxon>
        <taxon>Basidiomycota</taxon>
        <taxon>Agaricomycotina</taxon>
        <taxon>Agaricomycetes</taxon>
        <taxon>Agaricomycetidae</taxon>
        <taxon>Agaricales</taxon>
        <taxon>Agaricineae</taxon>
        <taxon>Hydnangiaceae</taxon>
        <taxon>Laccaria</taxon>
    </lineage>
</organism>
<protein>
    <submittedName>
        <fullName evidence="1">Predicted protein</fullName>
    </submittedName>
</protein>
<dbReference type="GeneID" id="6086784"/>
<proteinExistence type="predicted"/>
<gene>
    <name evidence="1" type="ORF">LACBIDRAFT_307752</name>
</gene>
<sequence>MPTPDPPVLCPLECLDVRSVDAQTLASFKTFDRMSLRRLRLHMLGDLHSIHQLAEFFPNITWLSLPAVHLPKDAIHPANVKL</sequence>
<accession>B0E4L0</accession>
<evidence type="ECO:0000313" key="2">
    <source>
        <dbReference type="Proteomes" id="UP000001194"/>
    </source>
</evidence>
<evidence type="ECO:0000313" key="1">
    <source>
        <dbReference type="EMBL" id="EDQ98220.1"/>
    </source>
</evidence>
<dbReference type="InParanoid" id="B0E4L0"/>